<organism evidence="1 2">
    <name type="scientific">Aquifex aeolicus (strain VF5)</name>
    <dbReference type="NCBI Taxonomy" id="224324"/>
    <lineage>
        <taxon>Bacteria</taxon>
        <taxon>Pseudomonadati</taxon>
        <taxon>Aquificota</taxon>
        <taxon>Aquificia</taxon>
        <taxon>Aquificales</taxon>
        <taxon>Aquificaceae</taxon>
        <taxon>Aquifex</taxon>
    </lineage>
</organism>
<reference evidence="1 2" key="1">
    <citation type="journal article" date="1998" name="Nature">
        <title>The complete genome of the hyperthermophilic bacterium Aquifex aeolicus.</title>
        <authorList>
            <person name="Deckert G."/>
            <person name="Warren P.V."/>
            <person name="Gaasterland T."/>
            <person name="Young W.G."/>
            <person name="Lenox A.L."/>
            <person name="Graham D.E."/>
            <person name="Overbeek R."/>
            <person name="Snead M.A."/>
            <person name="Keller M."/>
            <person name="Aujay M."/>
            <person name="Huber R."/>
            <person name="Feldman R.A."/>
            <person name="Short J.M."/>
            <person name="Olson G.J."/>
            <person name="Swanson R.V."/>
        </authorList>
    </citation>
    <scope>NUCLEOTIDE SEQUENCE [LARGE SCALE GENOMIC DNA]</scope>
    <source>
        <strain evidence="1 2">VF5</strain>
    </source>
</reference>
<proteinExistence type="predicted"/>
<dbReference type="PIR" id="H70377">
    <property type="entry name" value="H70377"/>
</dbReference>
<accession>O67051</accession>
<evidence type="ECO:0008006" key="3">
    <source>
        <dbReference type="Google" id="ProtNLM"/>
    </source>
</evidence>
<dbReference type="SMR" id="O67051"/>
<dbReference type="HOGENOM" id="CLU_1575271_0_0_0"/>
<dbReference type="AlphaFoldDB" id="O67051"/>
<name>O67051_AQUAE</name>
<dbReference type="RefSeq" id="WP_010880551.1">
    <property type="nucleotide sequence ID" value="NC_000918.1"/>
</dbReference>
<evidence type="ECO:0000313" key="2">
    <source>
        <dbReference type="Proteomes" id="UP000000798"/>
    </source>
</evidence>
<dbReference type="Proteomes" id="UP000000798">
    <property type="component" value="Chromosome"/>
</dbReference>
<dbReference type="InterPro" id="IPR021857">
    <property type="entry name" value="DUF3467"/>
</dbReference>
<keyword evidence="2" id="KW-1185">Reference proteome</keyword>
<evidence type="ECO:0000313" key="1">
    <source>
        <dbReference type="EMBL" id="AAC07019.1"/>
    </source>
</evidence>
<dbReference type="KEGG" id="aae:aq_904"/>
<sequence length="169" mass="20104">MTPFKELQKFIHWKERFLRDYEKIEKGELEKIREEVKEMLGEEPDERLLKALRSMYVGGMEHRVEDEEIRYWTNWGGVKTYETFNRFPLLSDIELAFVFWALGKLFVPLLMHETGVKSEPFKKLSREEQEEAVLDELDTLWETQLTLILQALQFLDLKSISSEKPSSEG</sequence>
<gene>
    <name evidence="1" type="ordered locus">aq_904</name>
</gene>
<dbReference type="EnsemblBacteria" id="AAC07019">
    <property type="protein sequence ID" value="AAC07019"/>
    <property type="gene ID" value="aq_904"/>
</dbReference>
<dbReference type="OrthoDB" id="14193at2"/>
<protein>
    <recommendedName>
        <fullName evidence="3">DUF3467 domain-containing protein</fullName>
    </recommendedName>
</protein>
<dbReference type="EMBL" id="AE000657">
    <property type="protein sequence ID" value="AAC07019.1"/>
    <property type="molecule type" value="Genomic_DNA"/>
</dbReference>
<dbReference type="InParanoid" id="O67051"/>
<dbReference type="STRING" id="224324.aq_904"/>
<dbReference type="Pfam" id="PF11950">
    <property type="entry name" value="DUF3467"/>
    <property type="match status" value="1"/>
</dbReference>